<evidence type="ECO:0000313" key="3">
    <source>
        <dbReference type="Proteomes" id="UP001595818"/>
    </source>
</evidence>
<accession>A0ABV9T274</accession>
<organism evidence="2 3">
    <name type="scientific">Negadavirga shengliensis</name>
    <dbReference type="NCBI Taxonomy" id="1389218"/>
    <lineage>
        <taxon>Bacteria</taxon>
        <taxon>Pseudomonadati</taxon>
        <taxon>Bacteroidota</taxon>
        <taxon>Cytophagia</taxon>
        <taxon>Cytophagales</taxon>
        <taxon>Cyclobacteriaceae</taxon>
        <taxon>Negadavirga</taxon>
    </lineage>
</organism>
<sequence length="155" mass="18009">MGKRVLKVERKSAEEIKEILNSNPDFLLATRLGMVYQVAKGHSSREVAKWHGVSFKQVVNWVHRFEEEGVEGLQNREGRGRKSFLTEKDLKRLKNAILKKKPVDFGINKEKWSGPILLKLIKKEYDIDYRPTQAYKLIEKMNLRFQKGKGIIVGD</sequence>
<dbReference type="SUPFAM" id="SSF46689">
    <property type="entry name" value="Homeodomain-like"/>
    <property type="match status" value="1"/>
</dbReference>
<gene>
    <name evidence="2" type="ORF">ACFPFU_12925</name>
</gene>
<dbReference type="InterPro" id="IPR009057">
    <property type="entry name" value="Homeodomain-like_sf"/>
</dbReference>
<dbReference type="Pfam" id="PF13518">
    <property type="entry name" value="HTH_28"/>
    <property type="match status" value="1"/>
</dbReference>
<feature type="domain" description="Insertion element IS150 protein InsJ-like helix-turn-helix" evidence="1">
    <location>
        <begin position="31"/>
        <end position="81"/>
    </location>
</feature>
<dbReference type="RefSeq" id="WP_377065117.1">
    <property type="nucleotide sequence ID" value="NZ_JBHSJJ010000006.1"/>
</dbReference>
<evidence type="ECO:0000259" key="1">
    <source>
        <dbReference type="Pfam" id="PF13518"/>
    </source>
</evidence>
<comment type="caution">
    <text evidence="2">The sequence shown here is derived from an EMBL/GenBank/DDBJ whole genome shotgun (WGS) entry which is preliminary data.</text>
</comment>
<protein>
    <submittedName>
        <fullName evidence="2">Transposase</fullName>
    </submittedName>
</protein>
<reference evidence="3" key="1">
    <citation type="journal article" date="2019" name="Int. J. Syst. Evol. Microbiol.">
        <title>The Global Catalogue of Microorganisms (GCM) 10K type strain sequencing project: providing services to taxonomists for standard genome sequencing and annotation.</title>
        <authorList>
            <consortium name="The Broad Institute Genomics Platform"/>
            <consortium name="The Broad Institute Genome Sequencing Center for Infectious Disease"/>
            <person name="Wu L."/>
            <person name="Ma J."/>
        </authorList>
    </citation>
    <scope>NUCLEOTIDE SEQUENCE [LARGE SCALE GENOMIC DNA]</scope>
    <source>
        <strain evidence="3">CGMCC 4.7466</strain>
    </source>
</reference>
<dbReference type="InterPro" id="IPR055247">
    <property type="entry name" value="InsJ-like_HTH"/>
</dbReference>
<dbReference type="EMBL" id="JBHSJJ010000006">
    <property type="protein sequence ID" value="MFC4872592.1"/>
    <property type="molecule type" value="Genomic_DNA"/>
</dbReference>
<proteinExistence type="predicted"/>
<evidence type="ECO:0000313" key="2">
    <source>
        <dbReference type="EMBL" id="MFC4872592.1"/>
    </source>
</evidence>
<dbReference type="Proteomes" id="UP001595818">
    <property type="component" value="Unassembled WGS sequence"/>
</dbReference>
<keyword evidence="3" id="KW-1185">Reference proteome</keyword>
<name>A0ABV9T274_9BACT</name>